<gene>
    <name evidence="2" type="ORF">S12H4_27607</name>
</gene>
<dbReference type="PANTHER" id="PTHR45871:SF1">
    <property type="entry name" value="PHOSPHATIDYLINOSITOL N-ACETYLGLUCOSAMINYLTRANSFERASE SUBUNIT A"/>
    <property type="match status" value="1"/>
</dbReference>
<sequence length="238" mass="27507">MNKKKLKIIQTPARFYPNIGGVNKYVLDLSEQLVKIGHEVKVICSNEPSSKIKNIFGIEVKRLKYWFKIANTNITPFLFFKLLKEDFDIIHTHIPTPWSADISMLVSIIKKKPLILTYHNDLIKNGIAKYIALIYNATLLKILFKKSKKIIITSSNYINHSNYLKNQIDKIVVIPNGVDLEEFKLDKNNKKVEYQIFFLSVLDIHHKYKGLDYLLYAMPDVIKQFPKTKLLIGGKGGI</sequence>
<feature type="domain" description="Glycosyltransferase subfamily 4-like N-terminal" evidence="1">
    <location>
        <begin position="19"/>
        <end position="182"/>
    </location>
</feature>
<dbReference type="Gene3D" id="3.40.50.2000">
    <property type="entry name" value="Glycogen Phosphorylase B"/>
    <property type="match status" value="2"/>
</dbReference>
<evidence type="ECO:0000259" key="1">
    <source>
        <dbReference type="Pfam" id="PF13439"/>
    </source>
</evidence>
<dbReference type="AlphaFoldDB" id="X1UFR5"/>
<dbReference type="SUPFAM" id="SSF53756">
    <property type="entry name" value="UDP-Glycosyltransferase/glycogen phosphorylase"/>
    <property type="match status" value="1"/>
</dbReference>
<comment type="caution">
    <text evidence="2">The sequence shown here is derived from an EMBL/GenBank/DDBJ whole genome shotgun (WGS) entry which is preliminary data.</text>
</comment>
<name>X1UFR5_9ZZZZ</name>
<dbReference type="EMBL" id="BARW01015769">
    <property type="protein sequence ID" value="GAI98710.1"/>
    <property type="molecule type" value="Genomic_DNA"/>
</dbReference>
<accession>X1UFR5</accession>
<evidence type="ECO:0000313" key="2">
    <source>
        <dbReference type="EMBL" id="GAI98710.1"/>
    </source>
</evidence>
<reference evidence="2" key="1">
    <citation type="journal article" date="2014" name="Front. Microbiol.">
        <title>High frequency of phylogenetically diverse reductive dehalogenase-homologous genes in deep subseafloor sedimentary metagenomes.</title>
        <authorList>
            <person name="Kawai M."/>
            <person name="Futagami T."/>
            <person name="Toyoda A."/>
            <person name="Takaki Y."/>
            <person name="Nishi S."/>
            <person name="Hori S."/>
            <person name="Arai W."/>
            <person name="Tsubouchi T."/>
            <person name="Morono Y."/>
            <person name="Uchiyama I."/>
            <person name="Ito T."/>
            <person name="Fujiyama A."/>
            <person name="Inagaki F."/>
            <person name="Takami H."/>
        </authorList>
    </citation>
    <scope>NUCLEOTIDE SEQUENCE</scope>
    <source>
        <strain evidence="2">Expedition CK06-06</strain>
    </source>
</reference>
<dbReference type="PANTHER" id="PTHR45871">
    <property type="entry name" value="N-ACETYLGLUCOSAMINYL-PHOSPHATIDYLINOSITOL BIOSYNTHETIC PROTEIN"/>
    <property type="match status" value="1"/>
</dbReference>
<dbReference type="Pfam" id="PF13439">
    <property type="entry name" value="Glyco_transf_4"/>
    <property type="match status" value="1"/>
</dbReference>
<dbReference type="InterPro" id="IPR028098">
    <property type="entry name" value="Glyco_trans_4-like_N"/>
</dbReference>
<proteinExistence type="predicted"/>
<protein>
    <recommendedName>
        <fullName evidence="1">Glycosyltransferase subfamily 4-like N-terminal domain-containing protein</fullName>
    </recommendedName>
</protein>
<organism evidence="2">
    <name type="scientific">marine sediment metagenome</name>
    <dbReference type="NCBI Taxonomy" id="412755"/>
    <lineage>
        <taxon>unclassified sequences</taxon>
        <taxon>metagenomes</taxon>
        <taxon>ecological metagenomes</taxon>
    </lineage>
</organism>